<reference evidence="3" key="2">
    <citation type="submission" date="2021-04" db="EMBL/GenBank/DDBJ databases">
        <authorList>
            <person name="Gilroy R."/>
        </authorList>
    </citation>
    <scope>NUCLEOTIDE SEQUENCE</scope>
    <source>
        <strain evidence="3">CHK178-16964</strain>
    </source>
</reference>
<evidence type="ECO:0000313" key="4">
    <source>
        <dbReference type="Proteomes" id="UP000823900"/>
    </source>
</evidence>
<dbReference type="Pfam" id="PF13649">
    <property type="entry name" value="Methyltransf_25"/>
    <property type="match status" value="1"/>
</dbReference>
<dbReference type="Gene3D" id="3.40.50.150">
    <property type="entry name" value="Vaccinia Virus protein VP39"/>
    <property type="match status" value="1"/>
</dbReference>
<accession>A0A9D2HHC9</accession>
<reference evidence="3" key="1">
    <citation type="journal article" date="2021" name="PeerJ">
        <title>Extensive microbial diversity within the chicken gut microbiome revealed by metagenomics and culture.</title>
        <authorList>
            <person name="Gilroy R."/>
            <person name="Ravi A."/>
            <person name="Getino M."/>
            <person name="Pursley I."/>
            <person name="Horton D.L."/>
            <person name="Alikhan N.F."/>
            <person name="Baker D."/>
            <person name="Gharbi K."/>
            <person name="Hall N."/>
            <person name="Watson M."/>
            <person name="Adriaenssens E.M."/>
            <person name="Foster-Nyarko E."/>
            <person name="Jarju S."/>
            <person name="Secka A."/>
            <person name="Antonio M."/>
            <person name="Oren A."/>
            <person name="Chaudhuri R.R."/>
            <person name="La Ragione R."/>
            <person name="Hildebrand F."/>
            <person name="Pallen M.J."/>
        </authorList>
    </citation>
    <scope>NUCLEOTIDE SEQUENCE</scope>
    <source>
        <strain evidence="3">CHK178-16964</strain>
    </source>
</reference>
<feature type="domain" description="Methyltransferase" evidence="2">
    <location>
        <begin position="41"/>
        <end position="136"/>
    </location>
</feature>
<dbReference type="InterPro" id="IPR029063">
    <property type="entry name" value="SAM-dependent_MTases_sf"/>
</dbReference>
<gene>
    <name evidence="3" type="ORF">IAA07_03005</name>
</gene>
<dbReference type="SUPFAM" id="SSF53335">
    <property type="entry name" value="S-adenosyl-L-methionine-dependent methyltransferases"/>
    <property type="match status" value="1"/>
</dbReference>
<organism evidence="3 4">
    <name type="scientific">Candidatus Lachnoclostridium stercoravium</name>
    <dbReference type="NCBI Taxonomy" id="2838633"/>
    <lineage>
        <taxon>Bacteria</taxon>
        <taxon>Bacillati</taxon>
        <taxon>Bacillota</taxon>
        <taxon>Clostridia</taxon>
        <taxon>Lachnospirales</taxon>
        <taxon>Lachnospiraceae</taxon>
    </lineage>
</organism>
<dbReference type="AlphaFoldDB" id="A0A9D2HHC9"/>
<dbReference type="PANTHER" id="PTHR43861">
    <property type="entry name" value="TRANS-ACONITATE 2-METHYLTRANSFERASE-RELATED"/>
    <property type="match status" value="1"/>
</dbReference>
<name>A0A9D2HHC9_9FIRM</name>
<dbReference type="GO" id="GO:0008168">
    <property type="term" value="F:methyltransferase activity"/>
    <property type="evidence" value="ECO:0007669"/>
    <property type="project" value="UniProtKB-KW"/>
</dbReference>
<comment type="caution">
    <text evidence="3">The sequence shown here is derived from an EMBL/GenBank/DDBJ whole genome shotgun (WGS) entry which is preliminary data.</text>
</comment>
<keyword evidence="1" id="KW-0808">Transferase</keyword>
<evidence type="ECO:0000313" key="3">
    <source>
        <dbReference type="EMBL" id="HJA70534.1"/>
    </source>
</evidence>
<dbReference type="EMBL" id="DWZA01000026">
    <property type="protein sequence ID" value="HJA70534.1"/>
    <property type="molecule type" value="Genomic_DNA"/>
</dbReference>
<dbReference type="Gene3D" id="2.20.25.110">
    <property type="entry name" value="S-adenosyl-L-methionine-dependent methyltransferases"/>
    <property type="match status" value="1"/>
</dbReference>
<proteinExistence type="predicted"/>
<dbReference type="Proteomes" id="UP000823900">
    <property type="component" value="Unassembled WGS sequence"/>
</dbReference>
<keyword evidence="3" id="KW-0489">Methyltransferase</keyword>
<sequence length="254" mass="29544">MEAYSSFAEVYDLFMDNVPYEEWSVYLQQLLKENGVEDGLVLDLGCGTGTLTELLAAQGYDMIGVDASEEMLQAAMEKRTRSGQDILYLLQDMREFELYGTVRAVVSICDSINYILEYEDLVRVFTLVNNYLDPGGVFIFDLNTVYKYQNILGDNTFAEDREESSFIWDNFYDEEDQVNEYDLTLFIREENGLYRKYTETHYQKAYDLTTVRRALKEAGMEFAAAYDAFTKEPPKKDSERIYVIAREKGKERKI</sequence>
<evidence type="ECO:0000259" key="2">
    <source>
        <dbReference type="Pfam" id="PF13649"/>
    </source>
</evidence>
<dbReference type="InterPro" id="IPR041698">
    <property type="entry name" value="Methyltransf_25"/>
</dbReference>
<dbReference type="CDD" id="cd02440">
    <property type="entry name" value="AdoMet_MTases"/>
    <property type="match status" value="1"/>
</dbReference>
<evidence type="ECO:0000256" key="1">
    <source>
        <dbReference type="ARBA" id="ARBA00022679"/>
    </source>
</evidence>
<dbReference type="GO" id="GO:0032259">
    <property type="term" value="P:methylation"/>
    <property type="evidence" value="ECO:0007669"/>
    <property type="project" value="UniProtKB-KW"/>
</dbReference>
<protein>
    <submittedName>
        <fullName evidence="3">Class I SAM-dependent methyltransferase</fullName>
    </submittedName>
</protein>